<dbReference type="Proteomes" id="UP000284242">
    <property type="component" value="Unassembled WGS sequence"/>
</dbReference>
<dbReference type="EMBL" id="QRJH01000007">
    <property type="protein sequence ID" value="RHH17068.1"/>
    <property type="molecule type" value="Genomic_DNA"/>
</dbReference>
<keyword evidence="1" id="KW-0812">Transmembrane</keyword>
<dbReference type="PANTHER" id="PTHR34989">
    <property type="entry name" value="PROTEIN HDED"/>
    <property type="match status" value="1"/>
</dbReference>
<dbReference type="EMBL" id="QRSS01000037">
    <property type="protein sequence ID" value="RGQ02245.1"/>
    <property type="molecule type" value="Genomic_DNA"/>
</dbReference>
<feature type="transmembrane region" description="Helical" evidence="1">
    <location>
        <begin position="34"/>
        <end position="57"/>
    </location>
</feature>
<dbReference type="Proteomes" id="UP000284024">
    <property type="component" value="Unassembled WGS sequence"/>
</dbReference>
<feature type="transmembrane region" description="Helical" evidence="1">
    <location>
        <begin position="94"/>
        <end position="112"/>
    </location>
</feature>
<comment type="caution">
    <text evidence="3">The sequence shown here is derived from an EMBL/GenBank/DDBJ whole genome shotgun (WGS) entry which is preliminary data.</text>
</comment>
<dbReference type="AlphaFoldDB" id="A0A412L398"/>
<evidence type="ECO:0000313" key="4">
    <source>
        <dbReference type="EMBL" id="RHH17068.1"/>
    </source>
</evidence>
<evidence type="ECO:0000313" key="5">
    <source>
        <dbReference type="Proteomes" id="UP000283585"/>
    </source>
</evidence>
<keyword evidence="1" id="KW-1133">Transmembrane helix</keyword>
<gene>
    <name evidence="4" type="ORF">DW222_13685</name>
    <name evidence="3" type="ORF">DWX77_05640</name>
    <name evidence="2" type="ORF">DWZ12_16315</name>
</gene>
<feature type="transmembrane region" description="Helical" evidence="1">
    <location>
        <begin position="9"/>
        <end position="28"/>
    </location>
</feature>
<sequence length="182" mass="20156">MQMNRQSDIGWFELIVGIILIIFGVVIMRQPVGVLTWIVILCGVLAILSGIGDIVLYVKMEQFTGFGPIVSLVTGILSVMAGFMLAAHPEAGNWAIAMILPIWIIAHCISRLSHLQYMKMHYGMTYYTISLILNILGLLVGILLIFRPMITILSMGVLVGGFMIIEGVELILVGLDGRQYYR</sequence>
<name>A0A412L398_9FIRM</name>
<dbReference type="InterPro" id="IPR052712">
    <property type="entry name" value="Acid_resist_chaperone_HdeD"/>
</dbReference>
<keyword evidence="1" id="KW-0472">Membrane</keyword>
<evidence type="ECO:0000256" key="1">
    <source>
        <dbReference type="SAM" id="Phobius"/>
    </source>
</evidence>
<evidence type="ECO:0000313" key="7">
    <source>
        <dbReference type="Proteomes" id="UP000284242"/>
    </source>
</evidence>
<dbReference type="Proteomes" id="UP000283585">
    <property type="component" value="Unassembled WGS sequence"/>
</dbReference>
<feature type="transmembrane region" description="Helical" evidence="1">
    <location>
        <begin position="69"/>
        <end position="88"/>
    </location>
</feature>
<reference evidence="5 6" key="1">
    <citation type="submission" date="2018-08" db="EMBL/GenBank/DDBJ databases">
        <title>A genome reference for cultivated species of the human gut microbiota.</title>
        <authorList>
            <person name="Zou Y."/>
            <person name="Xue W."/>
            <person name="Luo G."/>
        </authorList>
    </citation>
    <scope>NUCLEOTIDE SEQUENCE [LARGE SCALE GENOMIC DNA]</scope>
    <source>
        <strain evidence="3 7">AF21-24</strain>
        <strain evidence="2 5">AF29-2BH</strain>
        <strain evidence="4 6">AM18-2AC</strain>
    </source>
</reference>
<evidence type="ECO:0000313" key="2">
    <source>
        <dbReference type="EMBL" id="RGQ02245.1"/>
    </source>
</evidence>
<dbReference type="InterPro" id="IPR005325">
    <property type="entry name" value="DUF308_memb"/>
</dbReference>
<dbReference type="EMBL" id="QRVV01000011">
    <property type="protein sequence ID" value="RGS75051.1"/>
    <property type="molecule type" value="Genomic_DNA"/>
</dbReference>
<dbReference type="PANTHER" id="PTHR34989:SF1">
    <property type="entry name" value="PROTEIN HDED"/>
    <property type="match status" value="1"/>
</dbReference>
<accession>A0A412L398</accession>
<protein>
    <submittedName>
        <fullName evidence="3">DUF308 domain-containing protein</fullName>
    </submittedName>
</protein>
<evidence type="ECO:0000313" key="3">
    <source>
        <dbReference type="EMBL" id="RGS75051.1"/>
    </source>
</evidence>
<dbReference type="Pfam" id="PF03729">
    <property type="entry name" value="DUF308"/>
    <property type="match status" value="2"/>
</dbReference>
<organism evidence="3 7">
    <name type="scientific">Blautia obeum</name>
    <dbReference type="NCBI Taxonomy" id="40520"/>
    <lineage>
        <taxon>Bacteria</taxon>
        <taxon>Bacillati</taxon>
        <taxon>Bacillota</taxon>
        <taxon>Clostridia</taxon>
        <taxon>Lachnospirales</taxon>
        <taxon>Lachnospiraceae</taxon>
        <taxon>Blautia</taxon>
    </lineage>
</organism>
<feature type="transmembrane region" description="Helical" evidence="1">
    <location>
        <begin position="152"/>
        <end position="175"/>
    </location>
</feature>
<dbReference type="GO" id="GO:0005886">
    <property type="term" value="C:plasma membrane"/>
    <property type="evidence" value="ECO:0007669"/>
    <property type="project" value="TreeGrafter"/>
</dbReference>
<proteinExistence type="predicted"/>
<evidence type="ECO:0000313" key="6">
    <source>
        <dbReference type="Proteomes" id="UP000284024"/>
    </source>
</evidence>
<feature type="transmembrane region" description="Helical" evidence="1">
    <location>
        <begin position="124"/>
        <end position="146"/>
    </location>
</feature>